<organism evidence="8 9">
    <name type="scientific">Candidatus Shapirobacteria bacterium CG11_big_fil_rev_8_21_14_0_20_40_12</name>
    <dbReference type="NCBI Taxonomy" id="1974889"/>
    <lineage>
        <taxon>Bacteria</taxon>
        <taxon>Candidatus Shapironibacteriota</taxon>
    </lineage>
</organism>
<feature type="region of interest" description="Disordered" evidence="7">
    <location>
        <begin position="63"/>
        <end position="103"/>
    </location>
</feature>
<evidence type="ECO:0000256" key="4">
    <source>
        <dbReference type="ARBA" id="ARBA00022980"/>
    </source>
</evidence>
<dbReference type="GO" id="GO:0019843">
    <property type="term" value="F:rRNA binding"/>
    <property type="evidence" value="ECO:0007669"/>
    <property type="project" value="UniProtKB-KW"/>
</dbReference>
<dbReference type="PANTHER" id="PTHR11229:SF16">
    <property type="entry name" value="LARGE RIBOSOMAL SUBUNIT PROTEIN UL3C"/>
    <property type="match status" value="1"/>
</dbReference>
<evidence type="ECO:0000256" key="3">
    <source>
        <dbReference type="ARBA" id="ARBA00022884"/>
    </source>
</evidence>
<dbReference type="AlphaFoldDB" id="A0A2H0KG49"/>
<accession>A0A2H0KG49</accession>
<reference evidence="8 9" key="1">
    <citation type="submission" date="2017-09" db="EMBL/GenBank/DDBJ databases">
        <title>Depth-based differentiation of microbial function through sediment-hosted aquifers and enrichment of novel symbionts in the deep terrestrial subsurface.</title>
        <authorList>
            <person name="Probst A.J."/>
            <person name="Ladd B."/>
            <person name="Jarett J.K."/>
            <person name="Geller-Mcgrath D.E."/>
            <person name="Sieber C.M."/>
            <person name="Emerson J.B."/>
            <person name="Anantharaman K."/>
            <person name="Thomas B.C."/>
            <person name="Malmstrom R."/>
            <person name="Stieglmeier M."/>
            <person name="Klingl A."/>
            <person name="Woyke T."/>
            <person name="Ryan C.M."/>
            <person name="Banfield J.F."/>
        </authorList>
    </citation>
    <scope>NUCLEOTIDE SEQUENCE [LARGE SCALE GENOMIC DNA]</scope>
    <source>
        <strain evidence="8">CG11_big_fil_rev_8_21_14_0_20_40_12</strain>
    </source>
</reference>
<keyword evidence="5" id="KW-0687">Ribonucleoprotein</keyword>
<sequence length="141" mass="15150">MKSVIVAKSEMQTVFDKDGQAFAATGLIARPWVEDFNLGDMVSVTGISKGKGFAGVVKRWHFKGGPRTHGQSDRERAPGSSGPTTTPGKVHKGSRRPGRMGSEKVTVKNLEILKVDSEANFIWVKGAVPGRKGAFLVISKI</sequence>
<dbReference type="GO" id="GO:0006412">
    <property type="term" value="P:translation"/>
    <property type="evidence" value="ECO:0007669"/>
    <property type="project" value="UniProtKB-UniRule"/>
</dbReference>
<evidence type="ECO:0000256" key="1">
    <source>
        <dbReference type="ARBA" id="ARBA00006540"/>
    </source>
</evidence>
<dbReference type="InterPro" id="IPR000597">
    <property type="entry name" value="Ribosomal_uL3"/>
</dbReference>
<dbReference type="Proteomes" id="UP000231371">
    <property type="component" value="Unassembled WGS sequence"/>
</dbReference>
<comment type="similarity">
    <text evidence="1">Belongs to the universal ribosomal protein uL3 family.</text>
</comment>
<dbReference type="FunFam" id="2.40.30.10:FF:000004">
    <property type="entry name" value="50S ribosomal protein L3"/>
    <property type="match status" value="1"/>
</dbReference>
<evidence type="ECO:0000256" key="7">
    <source>
        <dbReference type="SAM" id="MobiDB-lite"/>
    </source>
</evidence>
<evidence type="ECO:0000256" key="2">
    <source>
        <dbReference type="ARBA" id="ARBA00022730"/>
    </source>
</evidence>
<proteinExistence type="inferred from homology"/>
<evidence type="ECO:0000313" key="9">
    <source>
        <dbReference type="Proteomes" id="UP000231371"/>
    </source>
</evidence>
<dbReference type="EMBL" id="PCVI01000025">
    <property type="protein sequence ID" value="PIQ70248.1"/>
    <property type="molecule type" value="Genomic_DNA"/>
</dbReference>
<feature type="compositionally biased region" description="Basic residues" evidence="7">
    <location>
        <begin position="89"/>
        <end position="98"/>
    </location>
</feature>
<keyword evidence="4 8" id="KW-0689">Ribosomal protein</keyword>
<gene>
    <name evidence="8" type="primary">rplC</name>
    <name evidence="8" type="ORF">COV89_01540</name>
</gene>
<dbReference type="NCBIfam" id="TIGR03625">
    <property type="entry name" value="L3_bact"/>
    <property type="match status" value="1"/>
</dbReference>
<dbReference type="SUPFAM" id="SSF50447">
    <property type="entry name" value="Translation proteins"/>
    <property type="match status" value="1"/>
</dbReference>
<name>A0A2H0KG49_9BACT</name>
<protein>
    <recommendedName>
        <fullName evidence="6">50S ribosomal protein L3</fullName>
    </recommendedName>
</protein>
<dbReference type="GO" id="GO:0003735">
    <property type="term" value="F:structural constituent of ribosome"/>
    <property type="evidence" value="ECO:0007669"/>
    <property type="project" value="UniProtKB-UniRule"/>
</dbReference>
<keyword evidence="2" id="KW-0699">rRNA-binding</keyword>
<comment type="caution">
    <text evidence="8">The sequence shown here is derived from an EMBL/GenBank/DDBJ whole genome shotgun (WGS) entry which is preliminary data.</text>
</comment>
<dbReference type="InterPro" id="IPR009000">
    <property type="entry name" value="Transl_B-barrel_sf"/>
</dbReference>
<keyword evidence="3" id="KW-0694">RNA-binding</keyword>
<dbReference type="Gene3D" id="2.40.30.10">
    <property type="entry name" value="Translation factors"/>
    <property type="match status" value="1"/>
</dbReference>
<dbReference type="InterPro" id="IPR019927">
    <property type="entry name" value="Ribosomal_uL3_bac/org-type"/>
</dbReference>
<dbReference type="GO" id="GO:0022625">
    <property type="term" value="C:cytosolic large ribosomal subunit"/>
    <property type="evidence" value="ECO:0007669"/>
    <property type="project" value="TreeGrafter"/>
</dbReference>
<dbReference type="PANTHER" id="PTHR11229">
    <property type="entry name" value="50S RIBOSOMAL PROTEIN L3"/>
    <property type="match status" value="1"/>
</dbReference>
<evidence type="ECO:0000313" key="8">
    <source>
        <dbReference type="EMBL" id="PIQ70248.1"/>
    </source>
</evidence>
<evidence type="ECO:0000256" key="5">
    <source>
        <dbReference type="ARBA" id="ARBA00023274"/>
    </source>
</evidence>
<dbReference type="Pfam" id="PF00297">
    <property type="entry name" value="Ribosomal_L3"/>
    <property type="match status" value="1"/>
</dbReference>
<evidence type="ECO:0000256" key="6">
    <source>
        <dbReference type="NCBIfam" id="TIGR03625"/>
    </source>
</evidence>